<dbReference type="Pfam" id="PF00015">
    <property type="entry name" value="MCPsignal"/>
    <property type="match status" value="1"/>
</dbReference>
<evidence type="ECO:0000256" key="3">
    <source>
        <dbReference type="ARBA" id="ARBA00023136"/>
    </source>
</evidence>
<organism evidence="10 11">
    <name type="scientific">Tumebacillus algifaecis</name>
    <dbReference type="NCBI Taxonomy" id="1214604"/>
    <lineage>
        <taxon>Bacteria</taxon>
        <taxon>Bacillati</taxon>
        <taxon>Bacillota</taxon>
        <taxon>Bacilli</taxon>
        <taxon>Bacillales</taxon>
        <taxon>Alicyclobacillaceae</taxon>
        <taxon>Tumebacillus</taxon>
    </lineage>
</organism>
<dbReference type="Proteomes" id="UP000214688">
    <property type="component" value="Chromosome"/>
</dbReference>
<dbReference type="GO" id="GO:0005886">
    <property type="term" value="C:plasma membrane"/>
    <property type="evidence" value="ECO:0007669"/>
    <property type="project" value="UniProtKB-SubCell"/>
</dbReference>
<proteinExistence type="inferred from homology"/>
<dbReference type="PANTHER" id="PTHR32089">
    <property type="entry name" value="METHYL-ACCEPTING CHEMOTAXIS PROTEIN MCPB"/>
    <property type="match status" value="1"/>
</dbReference>
<reference evidence="10 11" key="1">
    <citation type="journal article" date="2015" name="Int. J. Syst. Evol. Microbiol.">
        <title>Tumebacillus algifaecis sp. nov., isolated from decomposing algal scum.</title>
        <authorList>
            <person name="Wu Y.F."/>
            <person name="Zhang B."/>
            <person name="Xing P."/>
            <person name="Wu Q.L."/>
            <person name="Liu S.J."/>
        </authorList>
    </citation>
    <scope>NUCLEOTIDE SEQUENCE [LARGE SCALE GENOMIC DNA]</scope>
    <source>
        <strain evidence="10 11">THMBR28</strain>
    </source>
</reference>
<evidence type="ECO:0000256" key="4">
    <source>
        <dbReference type="ARBA" id="ARBA00023224"/>
    </source>
</evidence>
<feature type="transmembrane region" description="Helical" evidence="7">
    <location>
        <begin position="37"/>
        <end position="56"/>
    </location>
</feature>
<dbReference type="InterPro" id="IPR004090">
    <property type="entry name" value="Chemotax_Me-accpt_rcpt"/>
</dbReference>
<dbReference type="PROSITE" id="PS50111">
    <property type="entry name" value="CHEMOTAXIS_TRANSDUC_2"/>
    <property type="match status" value="1"/>
</dbReference>
<dbReference type="PRINTS" id="PR00260">
    <property type="entry name" value="CHEMTRNSDUCR"/>
</dbReference>
<protein>
    <recommendedName>
        <fullName evidence="12">Methyl-accepting chemotaxis protein</fullName>
    </recommendedName>
</protein>
<evidence type="ECO:0000313" key="11">
    <source>
        <dbReference type="Proteomes" id="UP000214688"/>
    </source>
</evidence>
<dbReference type="Gene3D" id="6.10.340.10">
    <property type="match status" value="1"/>
</dbReference>
<comment type="subcellular location">
    <subcellularLocation>
        <location evidence="1">Cell membrane</location>
    </subcellularLocation>
</comment>
<dbReference type="KEGG" id="tab:CIG75_10680"/>
<gene>
    <name evidence="10" type="ORF">CIG75_10680</name>
</gene>
<keyword evidence="3 7" id="KW-0472">Membrane</keyword>
<dbReference type="OrthoDB" id="2379189at2"/>
<evidence type="ECO:0000313" key="10">
    <source>
        <dbReference type="EMBL" id="ASS75408.1"/>
    </source>
</evidence>
<keyword evidence="11" id="KW-1185">Reference proteome</keyword>
<dbReference type="PANTHER" id="PTHR32089:SF112">
    <property type="entry name" value="LYSOZYME-LIKE PROTEIN-RELATED"/>
    <property type="match status" value="1"/>
</dbReference>
<dbReference type="InterPro" id="IPR003660">
    <property type="entry name" value="HAMP_dom"/>
</dbReference>
<dbReference type="PROSITE" id="PS50885">
    <property type="entry name" value="HAMP"/>
    <property type="match status" value="1"/>
</dbReference>
<keyword evidence="7" id="KW-1133">Transmembrane helix</keyword>
<keyword evidence="4 6" id="KW-0807">Transducer</keyword>
<dbReference type="CDD" id="cd11386">
    <property type="entry name" value="MCP_signal"/>
    <property type="match status" value="1"/>
</dbReference>
<dbReference type="Gene3D" id="1.10.287.950">
    <property type="entry name" value="Methyl-accepting chemotaxis protein"/>
    <property type="match status" value="1"/>
</dbReference>
<dbReference type="SMART" id="SM00283">
    <property type="entry name" value="MA"/>
    <property type="match status" value="1"/>
</dbReference>
<accession>A0A223D187</accession>
<evidence type="ECO:0008006" key="12">
    <source>
        <dbReference type="Google" id="ProtNLM"/>
    </source>
</evidence>
<feature type="domain" description="HAMP" evidence="9">
    <location>
        <begin position="233"/>
        <end position="287"/>
    </location>
</feature>
<dbReference type="SMART" id="SM00304">
    <property type="entry name" value="HAMP"/>
    <property type="match status" value="1"/>
</dbReference>
<evidence type="ECO:0000259" key="9">
    <source>
        <dbReference type="PROSITE" id="PS50885"/>
    </source>
</evidence>
<dbReference type="Pfam" id="PF00672">
    <property type="entry name" value="HAMP"/>
    <property type="match status" value="1"/>
</dbReference>
<dbReference type="AlphaFoldDB" id="A0A223D187"/>
<dbReference type="CDD" id="cd06225">
    <property type="entry name" value="HAMP"/>
    <property type="match status" value="1"/>
</dbReference>
<dbReference type="SUPFAM" id="SSF58104">
    <property type="entry name" value="Methyl-accepting chemotaxis protein (MCP) signaling domain"/>
    <property type="match status" value="1"/>
</dbReference>
<dbReference type="FunFam" id="1.10.287.950:FF:000001">
    <property type="entry name" value="Methyl-accepting chemotaxis sensory transducer"/>
    <property type="match status" value="1"/>
</dbReference>
<dbReference type="GO" id="GO:0004888">
    <property type="term" value="F:transmembrane signaling receptor activity"/>
    <property type="evidence" value="ECO:0007669"/>
    <property type="project" value="InterPro"/>
</dbReference>
<evidence type="ECO:0000256" key="1">
    <source>
        <dbReference type="ARBA" id="ARBA00004236"/>
    </source>
</evidence>
<sequence length="592" mass="64533">MQKDRARNPLIKFENSDERQTRKAVVPPMKLTIRQKLLLGLGSSLLFTILSAWLMFISLDRVKMTFEEYADLNARKLSLAQEIQYKDLSRSFSVRGLLLSPNNLTEQKRYAQDLEEIIQLATEIEPLLSTAPEKEIFEDLNQKADSLDSLETQIIDLSSTDLSLATVMYEGEYTLTHKLFADKLQEFKEIQYRQNAQALAETQKLIQTRSYFALGFAIFALVAGSIMIARIARSIIRPLMNVVTKMRELSGNAGDLTVRFENTGRDELGQLASAFNSMLDTMQSLIRKTVLTTEQVAAASEQLSASAAETSEASEHIAVTIQDVAEGSYKQVQSIEQSSQLIEELSAGAQQIASYATDVSHSATHASQLATEGNTAIQTAITQMSSINSTMHVLADEVEKLGGNSQRIGEIVTVISDIAEQTNLLALNAAIEAARAGEHGRGFAVVAGEVRKLAEGTTRSAKQISELATEIQSNSKQTIRTMETSSAEVAAGITQVDQAGASFQEINHAVQAVSLQIQKVSAAVQQMYAGTEQAVQSIDAIANITNETSIAAHNVSAGAEEQLASMEEIRASAEHLAQTSEELQVLIGKFHV</sequence>
<name>A0A223D187_9BACL</name>
<dbReference type="GO" id="GO:0006935">
    <property type="term" value="P:chemotaxis"/>
    <property type="evidence" value="ECO:0007669"/>
    <property type="project" value="InterPro"/>
</dbReference>
<feature type="domain" description="Methyl-accepting transducer" evidence="8">
    <location>
        <begin position="306"/>
        <end position="542"/>
    </location>
</feature>
<evidence type="ECO:0000256" key="5">
    <source>
        <dbReference type="ARBA" id="ARBA00029447"/>
    </source>
</evidence>
<evidence type="ECO:0000256" key="2">
    <source>
        <dbReference type="ARBA" id="ARBA00022475"/>
    </source>
</evidence>
<comment type="similarity">
    <text evidence="5">Belongs to the methyl-accepting chemotaxis (MCP) protein family.</text>
</comment>
<keyword evidence="2" id="KW-1003">Cell membrane</keyword>
<dbReference type="InterPro" id="IPR004089">
    <property type="entry name" value="MCPsignal_dom"/>
</dbReference>
<keyword evidence="7" id="KW-0812">Transmembrane</keyword>
<evidence type="ECO:0000259" key="8">
    <source>
        <dbReference type="PROSITE" id="PS50111"/>
    </source>
</evidence>
<evidence type="ECO:0000256" key="7">
    <source>
        <dbReference type="SAM" id="Phobius"/>
    </source>
</evidence>
<evidence type="ECO:0000256" key="6">
    <source>
        <dbReference type="PROSITE-ProRule" id="PRU00284"/>
    </source>
</evidence>
<dbReference type="EMBL" id="CP022657">
    <property type="protein sequence ID" value="ASS75408.1"/>
    <property type="molecule type" value="Genomic_DNA"/>
</dbReference>
<dbReference type="GO" id="GO:0007165">
    <property type="term" value="P:signal transduction"/>
    <property type="evidence" value="ECO:0007669"/>
    <property type="project" value="UniProtKB-KW"/>
</dbReference>
<feature type="transmembrane region" description="Helical" evidence="7">
    <location>
        <begin position="211"/>
        <end position="232"/>
    </location>
</feature>